<dbReference type="EMBL" id="KK830316">
    <property type="protein sequence ID" value="KFP76004.1"/>
    <property type="molecule type" value="Genomic_DNA"/>
</dbReference>
<feature type="non-terminal residue" evidence="2">
    <location>
        <position position="425"/>
    </location>
</feature>
<keyword evidence="3" id="KW-1185">Reference proteome</keyword>
<dbReference type="PANTHER" id="PTHR13225:SF3">
    <property type="entry name" value="UPF0489 PROTEIN C5ORF22"/>
    <property type="match status" value="1"/>
</dbReference>
<dbReference type="Pfam" id="PF12640">
    <property type="entry name" value="UPF0489"/>
    <property type="match status" value="1"/>
</dbReference>
<evidence type="ECO:0000256" key="1">
    <source>
        <dbReference type="ARBA" id="ARBA00007099"/>
    </source>
</evidence>
<evidence type="ECO:0000313" key="3">
    <source>
        <dbReference type="Proteomes" id="UP000053537"/>
    </source>
</evidence>
<proteinExistence type="inferred from homology"/>
<dbReference type="PANTHER" id="PTHR13225">
    <property type="entry name" value="MISEXPRESSION SUPPRESSOR OF RAS 6"/>
    <property type="match status" value="1"/>
</dbReference>
<dbReference type="Proteomes" id="UP000053537">
    <property type="component" value="Unassembled WGS sequence"/>
</dbReference>
<evidence type="ECO:0000313" key="2">
    <source>
        <dbReference type="EMBL" id="KFP76004.1"/>
    </source>
</evidence>
<gene>
    <name evidence="2" type="ORF">N310_10432</name>
</gene>
<dbReference type="AlphaFoldDB" id="A0A091MK94"/>
<organism evidence="2 3">
    <name type="scientific">Acanthisitta chloris</name>
    <name type="common">rifleman</name>
    <dbReference type="NCBI Taxonomy" id="57068"/>
    <lineage>
        <taxon>Eukaryota</taxon>
        <taxon>Metazoa</taxon>
        <taxon>Chordata</taxon>
        <taxon>Craniata</taxon>
        <taxon>Vertebrata</taxon>
        <taxon>Euteleostomi</taxon>
        <taxon>Archelosauria</taxon>
        <taxon>Archosauria</taxon>
        <taxon>Dinosauria</taxon>
        <taxon>Saurischia</taxon>
        <taxon>Theropoda</taxon>
        <taxon>Coelurosauria</taxon>
        <taxon>Aves</taxon>
        <taxon>Neognathae</taxon>
        <taxon>Neoaves</taxon>
        <taxon>Telluraves</taxon>
        <taxon>Australaves</taxon>
        <taxon>Passeriformes</taxon>
        <taxon>Acanthisittidae</taxon>
        <taxon>Acanthisitta</taxon>
    </lineage>
</organism>
<protein>
    <submittedName>
        <fullName evidence="2">UPF0489 protein C5orf22</fullName>
    </submittedName>
</protein>
<sequence>VLPFIYRAIGSKHLPASNISFIHLDSHPDLLIPVNMPADTVFDKEALFSELSIENWIMPAVYAGHISQVVWLHPPWAQQISEGKHDFLVGKDISTTTIRVTGTDHYFLSDGLYVPTDQLENQKPLNLHVILINPTESSNSHEGNGEVTAAKRLKLNTDVTESTTSGSSSVALGDLDHSTPSVKKKELQNTSVLNKAETLSECSASSCPRNSECPIREIAKDICQILQKGDAYVLDIDLDFFSVKNPFKEMYTQTEYKLLQELYNFKKPHENATEEGLVDCVENRVHQLEDLEAAFADLCDTDDEETLQKWASYPGMQPLVQLVHSLKTRMESPDYEMVHQAGLTCDYVELPHHVSTEEEIEGLIQSIKVLLKDMPKPTLVTVARSSLDDYCPSEQVDIIQEKVLNLLRSVYGPLDVHLDYSSTSS</sequence>
<accession>A0A091MK94</accession>
<reference evidence="2 3" key="1">
    <citation type="submission" date="2014-04" db="EMBL/GenBank/DDBJ databases">
        <title>Genome evolution of avian class.</title>
        <authorList>
            <person name="Zhang G."/>
            <person name="Li C."/>
        </authorList>
    </citation>
    <scope>NUCLEOTIDE SEQUENCE [LARGE SCALE GENOMIC DNA]</scope>
    <source>
        <strain evidence="2">BGI_N310</strain>
    </source>
</reference>
<dbReference type="InterPro" id="IPR024131">
    <property type="entry name" value="UPF0489"/>
</dbReference>
<feature type="non-terminal residue" evidence="2">
    <location>
        <position position="1"/>
    </location>
</feature>
<name>A0A091MK94_9PASS</name>
<comment type="similarity">
    <text evidence="1">Belongs to the UPF0489 family.</text>
</comment>